<comment type="caution">
    <text evidence="1">The sequence shown here is derived from an EMBL/GenBank/DDBJ whole genome shotgun (WGS) entry which is preliminary data.</text>
</comment>
<evidence type="ECO:0008006" key="3">
    <source>
        <dbReference type="Google" id="ProtNLM"/>
    </source>
</evidence>
<reference evidence="1 2" key="1">
    <citation type="submission" date="2019-02" db="EMBL/GenBank/DDBJ databases">
        <title>Deep-cultivation of Planctomycetes and their phenomic and genomic characterization uncovers novel biology.</title>
        <authorList>
            <person name="Wiegand S."/>
            <person name="Jogler M."/>
            <person name="Boedeker C."/>
            <person name="Pinto D."/>
            <person name="Vollmers J."/>
            <person name="Rivas-Marin E."/>
            <person name="Kohn T."/>
            <person name="Peeters S.H."/>
            <person name="Heuer A."/>
            <person name="Rast P."/>
            <person name="Oberbeckmann S."/>
            <person name="Bunk B."/>
            <person name="Jeske O."/>
            <person name="Meyerdierks A."/>
            <person name="Storesund J.E."/>
            <person name="Kallscheuer N."/>
            <person name="Luecker S."/>
            <person name="Lage O.M."/>
            <person name="Pohl T."/>
            <person name="Merkel B.J."/>
            <person name="Hornburger P."/>
            <person name="Mueller R.-W."/>
            <person name="Bruemmer F."/>
            <person name="Labrenz M."/>
            <person name="Spormann A.M."/>
            <person name="Op Den Camp H."/>
            <person name="Overmann J."/>
            <person name="Amann R."/>
            <person name="Jetten M.S.M."/>
            <person name="Mascher T."/>
            <person name="Medema M.H."/>
            <person name="Devos D.P."/>
            <person name="Kaster A.-K."/>
            <person name="Ovreas L."/>
            <person name="Rohde M."/>
            <person name="Galperin M.Y."/>
            <person name="Jogler C."/>
        </authorList>
    </citation>
    <scope>NUCLEOTIDE SEQUENCE [LARGE SCALE GENOMIC DNA]</scope>
    <source>
        <strain evidence="1 2">Q31b</strain>
    </source>
</reference>
<gene>
    <name evidence="1" type="ORF">Q31b_58570</name>
</gene>
<dbReference type="AlphaFoldDB" id="A0A5C6D542"/>
<dbReference type="RefSeq" id="WP_146602893.1">
    <property type="nucleotide sequence ID" value="NZ_SJPY01000024.1"/>
</dbReference>
<protein>
    <recommendedName>
        <fullName evidence="3">DUF4160 domain-containing protein</fullName>
    </recommendedName>
</protein>
<keyword evidence="2" id="KW-1185">Reference proteome</keyword>
<sequence length="85" mass="10115">MPEISRFLGVIVRMYYRDHAPPHFHASYSDYEITVEINTGIVEGRFPRRALSAVLEWHSEHVDELRENWNLARNELPLERIEPLE</sequence>
<dbReference type="EMBL" id="SJPY01000024">
    <property type="protein sequence ID" value="TWU32062.1"/>
    <property type="molecule type" value="Genomic_DNA"/>
</dbReference>
<dbReference type="OrthoDB" id="122670at2"/>
<name>A0A5C6D542_9BACT</name>
<evidence type="ECO:0000313" key="1">
    <source>
        <dbReference type="EMBL" id="TWU32062.1"/>
    </source>
</evidence>
<dbReference type="InterPro" id="IPR025427">
    <property type="entry name" value="DUF4160"/>
</dbReference>
<proteinExistence type="predicted"/>
<dbReference type="Proteomes" id="UP000315471">
    <property type="component" value="Unassembled WGS sequence"/>
</dbReference>
<organism evidence="1 2">
    <name type="scientific">Novipirellula aureliae</name>
    <dbReference type="NCBI Taxonomy" id="2527966"/>
    <lineage>
        <taxon>Bacteria</taxon>
        <taxon>Pseudomonadati</taxon>
        <taxon>Planctomycetota</taxon>
        <taxon>Planctomycetia</taxon>
        <taxon>Pirellulales</taxon>
        <taxon>Pirellulaceae</taxon>
        <taxon>Novipirellula</taxon>
    </lineage>
</organism>
<evidence type="ECO:0000313" key="2">
    <source>
        <dbReference type="Proteomes" id="UP000315471"/>
    </source>
</evidence>
<accession>A0A5C6D542</accession>
<dbReference type="Pfam" id="PF13711">
    <property type="entry name" value="DUF4160"/>
    <property type="match status" value="1"/>
</dbReference>